<reference evidence="2 3" key="1">
    <citation type="submission" date="2014-04" db="EMBL/GenBank/DDBJ databases">
        <title>Evolutionary Origins and Diversification of the Mycorrhizal Mutualists.</title>
        <authorList>
            <consortium name="DOE Joint Genome Institute"/>
            <consortium name="Mycorrhizal Genomics Consortium"/>
            <person name="Kohler A."/>
            <person name="Kuo A."/>
            <person name="Nagy L.G."/>
            <person name="Floudas D."/>
            <person name="Copeland A."/>
            <person name="Barry K.W."/>
            <person name="Cichocki N."/>
            <person name="Veneault-Fourrey C."/>
            <person name="LaButti K."/>
            <person name="Lindquist E.A."/>
            <person name="Lipzen A."/>
            <person name="Lundell T."/>
            <person name="Morin E."/>
            <person name="Murat C."/>
            <person name="Riley R."/>
            <person name="Ohm R."/>
            <person name="Sun H."/>
            <person name="Tunlid A."/>
            <person name="Henrissat B."/>
            <person name="Grigoriev I.V."/>
            <person name="Hibbett D.S."/>
            <person name="Martin F."/>
        </authorList>
    </citation>
    <scope>NUCLEOTIDE SEQUENCE [LARGE SCALE GENOMIC DNA]</scope>
    <source>
        <strain evidence="2 3">Koide BX008</strain>
    </source>
</reference>
<dbReference type="EMBL" id="KN818437">
    <property type="protein sequence ID" value="KIL56230.1"/>
    <property type="molecule type" value="Genomic_DNA"/>
</dbReference>
<dbReference type="HOGENOM" id="CLU_1460941_0_0_1"/>
<sequence>MSTAAKKSSRSKGRKTSFGSKGVRQPHLYFKLITRFLIPTHSWTIDSEKLVSVLKLDYSQPEQVQRMGQPLLLIEVTQGGSHYGYLYVPPRYGQLWRHLRYNILYWEKAFKWYEEKLTELGPSLDEREAGVETLRDNAGVKYGAVCLLTTSFVQLKFSFENLSDLLFLLPKCLFDEGDRSPRQFY</sequence>
<evidence type="ECO:0000256" key="1">
    <source>
        <dbReference type="SAM" id="MobiDB-lite"/>
    </source>
</evidence>
<evidence type="ECO:0000313" key="2">
    <source>
        <dbReference type="EMBL" id="KIL56230.1"/>
    </source>
</evidence>
<gene>
    <name evidence="2" type="ORF">M378DRAFT_182025</name>
</gene>
<accession>A0A0C2S0R9</accession>
<name>A0A0C2S0R9_AMAMK</name>
<protein>
    <submittedName>
        <fullName evidence="2">Uncharacterized protein</fullName>
    </submittedName>
</protein>
<dbReference type="AlphaFoldDB" id="A0A0C2S0R9"/>
<proteinExistence type="predicted"/>
<keyword evidence="3" id="KW-1185">Reference proteome</keyword>
<feature type="region of interest" description="Disordered" evidence="1">
    <location>
        <begin position="1"/>
        <end position="21"/>
    </location>
</feature>
<evidence type="ECO:0000313" key="3">
    <source>
        <dbReference type="Proteomes" id="UP000054549"/>
    </source>
</evidence>
<organism evidence="2 3">
    <name type="scientific">Amanita muscaria (strain Koide BX008)</name>
    <dbReference type="NCBI Taxonomy" id="946122"/>
    <lineage>
        <taxon>Eukaryota</taxon>
        <taxon>Fungi</taxon>
        <taxon>Dikarya</taxon>
        <taxon>Basidiomycota</taxon>
        <taxon>Agaricomycotina</taxon>
        <taxon>Agaricomycetes</taxon>
        <taxon>Agaricomycetidae</taxon>
        <taxon>Agaricales</taxon>
        <taxon>Pluteineae</taxon>
        <taxon>Amanitaceae</taxon>
        <taxon>Amanita</taxon>
    </lineage>
</organism>
<dbReference type="Proteomes" id="UP000054549">
    <property type="component" value="Unassembled WGS sequence"/>
</dbReference>
<dbReference type="InParanoid" id="A0A0C2S0R9"/>